<gene>
    <name evidence="4" type="ORF">HMPREF9450_02186</name>
</gene>
<dbReference type="GO" id="GO:0046872">
    <property type="term" value="F:metal ion binding"/>
    <property type="evidence" value="ECO:0007669"/>
    <property type="project" value="InterPro"/>
</dbReference>
<keyword evidence="5" id="KW-1185">Reference proteome</keyword>
<comment type="caution">
    <text evidence="4">The sequence shown here is derived from an EMBL/GenBank/DDBJ whole genome shotgun (WGS) entry which is preliminary data.</text>
</comment>
<dbReference type="HOGENOM" id="CLU_016838_1_0_10"/>
<dbReference type="GO" id="GO:0030001">
    <property type="term" value="P:metal ion transport"/>
    <property type="evidence" value="ECO:0007669"/>
    <property type="project" value="InterPro"/>
</dbReference>
<proteinExistence type="inferred from homology"/>
<comment type="similarity">
    <text evidence="1">Belongs to the bacterial solute-binding protein 9 family.</text>
</comment>
<evidence type="ECO:0000313" key="5">
    <source>
        <dbReference type="Proteomes" id="UP000006008"/>
    </source>
</evidence>
<dbReference type="InterPro" id="IPR050492">
    <property type="entry name" value="Bact_metal-bind_prot9"/>
</dbReference>
<dbReference type="Proteomes" id="UP000006008">
    <property type="component" value="Unassembled WGS sequence"/>
</dbReference>
<sequence>MCTKPQSNQPSIAVSIAPLQYITEQIADSDFRINVLVPSGASPETYEPSPAQMQQVAQSQFYIHTGLIDFERNLQQAIRNNMPDVQQINVSEGVELIAGDCEHNHQNNSEKIVHDHEVAATHGHTHVQGVDPHIWNSPRTVKQIAATIYEALARQYPDSARYKDNYHRFISRLDSLDSQLTALFGPHTHHAFIIYHPALTYLARDYGLQQIALENEGKEPSAEHMRRIIDTARNLNLTKLFYQRQFSKSTVDALARELNIPAVPIDPLAPDVINNTLEISKLIAQP</sequence>
<dbReference type="eggNOG" id="COG0803">
    <property type="taxonomic scope" value="Bacteria"/>
</dbReference>
<dbReference type="PANTHER" id="PTHR42953">
    <property type="entry name" value="HIGH-AFFINITY ZINC UPTAKE SYSTEM PROTEIN ZNUA-RELATED"/>
    <property type="match status" value="1"/>
</dbReference>
<accession>G5H9A0</accession>
<name>G5H9A0_9BACT</name>
<evidence type="ECO:0000313" key="4">
    <source>
        <dbReference type="EMBL" id="EHB92137.1"/>
    </source>
</evidence>
<dbReference type="Pfam" id="PF01297">
    <property type="entry name" value="ZnuA"/>
    <property type="match status" value="1"/>
</dbReference>
<dbReference type="SUPFAM" id="SSF53807">
    <property type="entry name" value="Helical backbone' metal receptor"/>
    <property type="match status" value="1"/>
</dbReference>
<reference evidence="4 5" key="1">
    <citation type="submission" date="2011-08" db="EMBL/GenBank/DDBJ databases">
        <title>The Genome Sequence of Alistipes indistinctus YIT 12060.</title>
        <authorList>
            <consortium name="The Broad Institute Genome Sequencing Platform"/>
            <person name="Earl A."/>
            <person name="Ward D."/>
            <person name="Feldgarden M."/>
            <person name="Gevers D."/>
            <person name="Morotomi M."/>
            <person name="Young S.K."/>
            <person name="Zeng Q."/>
            <person name="Gargeya S."/>
            <person name="Fitzgerald M."/>
            <person name="Haas B."/>
            <person name="Abouelleil A."/>
            <person name="Alvarado L."/>
            <person name="Arachchi H.M."/>
            <person name="Berlin A."/>
            <person name="Brown A."/>
            <person name="Chapman S.B."/>
            <person name="Chen Z."/>
            <person name="Dunbar C."/>
            <person name="Freedman E."/>
            <person name="Gearin G."/>
            <person name="Gellesch M."/>
            <person name="Goldberg J."/>
            <person name="Griggs A."/>
            <person name="Gujja S."/>
            <person name="Heiman D."/>
            <person name="Howarth C."/>
            <person name="Larson L."/>
            <person name="Lui A."/>
            <person name="MacDonald P.J.P."/>
            <person name="Montmayeur A."/>
            <person name="Murphy C."/>
            <person name="Neiman D."/>
            <person name="Pearson M."/>
            <person name="Priest M."/>
            <person name="Roberts A."/>
            <person name="Saif S."/>
            <person name="Shea T."/>
            <person name="Shenoy N."/>
            <person name="Sisk P."/>
            <person name="Stolte C."/>
            <person name="Sykes S."/>
            <person name="Wortman J."/>
            <person name="Nusbaum C."/>
            <person name="Birren B."/>
        </authorList>
    </citation>
    <scope>NUCLEOTIDE SEQUENCE [LARGE SCALE GENOMIC DNA]</scope>
    <source>
        <strain evidence="4 5">YIT 12060</strain>
    </source>
</reference>
<keyword evidence="2" id="KW-0813">Transport</keyword>
<dbReference type="GeneID" id="92814792"/>
<dbReference type="PATRIC" id="fig|742725.3.peg.2252"/>
<dbReference type="STRING" id="742725.HMPREF9450_02186"/>
<dbReference type="RefSeq" id="WP_009134992.1">
    <property type="nucleotide sequence ID" value="NZ_CP102250.1"/>
</dbReference>
<dbReference type="Gene3D" id="3.40.50.1980">
    <property type="entry name" value="Nitrogenase molybdenum iron protein domain"/>
    <property type="match status" value="2"/>
</dbReference>
<dbReference type="PANTHER" id="PTHR42953:SF3">
    <property type="entry name" value="HIGH-AFFINITY ZINC UPTAKE SYSTEM PROTEIN ZNUA"/>
    <property type="match status" value="1"/>
</dbReference>
<evidence type="ECO:0000256" key="2">
    <source>
        <dbReference type="ARBA" id="ARBA00022448"/>
    </source>
</evidence>
<protein>
    <recommendedName>
        <fullName evidence="6">Zinc ABC transporter substrate-binding protein</fullName>
    </recommendedName>
</protein>
<dbReference type="EMBL" id="ADLD01000013">
    <property type="protein sequence ID" value="EHB92137.1"/>
    <property type="molecule type" value="Genomic_DNA"/>
</dbReference>
<keyword evidence="3" id="KW-0732">Signal</keyword>
<dbReference type="AlphaFoldDB" id="G5H9A0"/>
<evidence type="ECO:0000256" key="1">
    <source>
        <dbReference type="ARBA" id="ARBA00011028"/>
    </source>
</evidence>
<evidence type="ECO:0008006" key="6">
    <source>
        <dbReference type="Google" id="ProtNLM"/>
    </source>
</evidence>
<organism evidence="4 5">
    <name type="scientific">Alistipes indistinctus YIT 12060</name>
    <dbReference type="NCBI Taxonomy" id="742725"/>
    <lineage>
        <taxon>Bacteria</taxon>
        <taxon>Pseudomonadati</taxon>
        <taxon>Bacteroidota</taxon>
        <taxon>Bacteroidia</taxon>
        <taxon>Bacteroidales</taxon>
        <taxon>Rikenellaceae</taxon>
        <taxon>Alistipes</taxon>
    </lineage>
</organism>
<dbReference type="InterPro" id="IPR006127">
    <property type="entry name" value="ZnuA-like"/>
</dbReference>
<evidence type="ECO:0000256" key="3">
    <source>
        <dbReference type="ARBA" id="ARBA00022729"/>
    </source>
</evidence>